<feature type="region of interest" description="Disordered" evidence="1">
    <location>
        <begin position="86"/>
        <end position="161"/>
    </location>
</feature>
<evidence type="ECO:0000256" key="1">
    <source>
        <dbReference type="SAM" id="MobiDB-lite"/>
    </source>
</evidence>
<organism evidence="2">
    <name type="scientific">Mucochytrium quahogii</name>
    <dbReference type="NCBI Taxonomy" id="96639"/>
    <lineage>
        <taxon>Eukaryota</taxon>
        <taxon>Sar</taxon>
        <taxon>Stramenopiles</taxon>
        <taxon>Bigyra</taxon>
        <taxon>Labyrinthulomycetes</taxon>
        <taxon>Thraustochytrida</taxon>
        <taxon>Thraustochytriidae</taxon>
        <taxon>Mucochytrium</taxon>
    </lineage>
</organism>
<sequence>MNQHRSEFNLALPNTAQRHEHPGDNNNMRPAYANKTSEINEHDHLYTPYPYEIDHYFPDNDVPGVAPQPHHQYVQYPNQYSGMYTLPINSHTPSRTLEKNRHHSKRRKLESSSGSDVSPDKRYTQNISRENFVPTLATAASPQGLGHPLSQKKPVVKRGERDKQIKWDKDEEIILVHLAYCFANQTLNKIAKACELGGIPRSKRAIGKKLKRLLNYSKWRQGDPHETRQDLVNCMKEHSYGELSIKLRERIMSAKDEMEQIESNVVAHPMYLKTTDLTCASSTITPSGK</sequence>
<feature type="compositionally biased region" description="Polar residues" evidence="1">
    <location>
        <begin position="86"/>
        <end position="95"/>
    </location>
</feature>
<reference evidence="2" key="1">
    <citation type="submission" date="2021-01" db="EMBL/GenBank/DDBJ databases">
        <authorList>
            <person name="Corre E."/>
            <person name="Pelletier E."/>
            <person name="Niang G."/>
            <person name="Scheremetjew M."/>
            <person name="Finn R."/>
            <person name="Kale V."/>
            <person name="Holt S."/>
            <person name="Cochrane G."/>
            <person name="Meng A."/>
            <person name="Brown T."/>
            <person name="Cohen L."/>
        </authorList>
    </citation>
    <scope>NUCLEOTIDE SEQUENCE</scope>
    <source>
        <strain evidence="2">NY070348D</strain>
    </source>
</reference>
<protein>
    <submittedName>
        <fullName evidence="2">Uncharacterized protein</fullName>
    </submittedName>
</protein>
<accession>A0A7S2WIK6</accession>
<proteinExistence type="predicted"/>
<gene>
    <name evidence="2" type="ORF">QSP1433_LOCUS9923</name>
</gene>
<evidence type="ECO:0000313" key="2">
    <source>
        <dbReference type="EMBL" id="CAD9688578.1"/>
    </source>
</evidence>
<dbReference type="EMBL" id="HBHK01015836">
    <property type="protein sequence ID" value="CAD9688578.1"/>
    <property type="molecule type" value="Transcribed_RNA"/>
</dbReference>
<feature type="region of interest" description="Disordered" evidence="1">
    <location>
        <begin position="1"/>
        <end position="26"/>
    </location>
</feature>
<name>A0A7S2WIK6_9STRA</name>
<dbReference type="AlphaFoldDB" id="A0A7S2WIK6"/>